<evidence type="ECO:0000313" key="1">
    <source>
        <dbReference type="EMBL" id="MBV6321716.1"/>
    </source>
</evidence>
<sequence length="257" mass="26606">MGNRYGLRAVIVMALLALGCRVGLAQIGPRYVIELESAAAPLPPLAAGRVRLAGKGLALIHFQGLSILTAGADADAYSAEAVRQWPAADLLLVTPAGSGRYGGVAPLASLGKLPVIVAAPVAAAPVSAATLLPARQADAPQFYPMQTWDTLHLRKGKTRLRVTALPGQPGTANVAGFMLEVGNSWVSYRLYVSCEHLAADEAGVLAQRLPGADLALLPDHLAPLLLALQRAARPASVAAAKPAVLTEAGQAFRALKR</sequence>
<reference evidence="2" key="2">
    <citation type="submission" date="2022-03" db="EMBL/GenBank/DDBJ databases">
        <title>Genome Encyclopedia of Bacteria and Archaea VI: Functional Genomics of Type Strains.</title>
        <authorList>
            <person name="Whitman W."/>
        </authorList>
    </citation>
    <scope>NUCLEOTIDE SEQUENCE</scope>
    <source>
        <strain evidence="2">HSC-15S17</strain>
    </source>
</reference>
<evidence type="ECO:0000313" key="3">
    <source>
        <dbReference type="Proteomes" id="UP001155901"/>
    </source>
</evidence>
<dbReference type="PROSITE" id="PS51257">
    <property type="entry name" value="PROKAR_LIPOPROTEIN"/>
    <property type="match status" value="1"/>
</dbReference>
<dbReference type="AlphaFoldDB" id="A0AA41KZZ4"/>
<protein>
    <submittedName>
        <fullName evidence="1">Uncharacterized protein</fullName>
    </submittedName>
</protein>
<name>A0AA41KZZ4_9BURK</name>
<accession>A0AA41KZZ4</accession>
<gene>
    <name evidence="1" type="ORF">KVP70_12265</name>
    <name evidence="2" type="ORF">L1274_004932</name>
</gene>
<dbReference type="EMBL" id="JAHTGR010000005">
    <property type="protein sequence ID" value="MBV6321716.1"/>
    <property type="molecule type" value="Genomic_DNA"/>
</dbReference>
<dbReference type="RefSeq" id="WP_217942496.1">
    <property type="nucleotide sequence ID" value="NZ_JAHTGR010000005.1"/>
</dbReference>
<evidence type="ECO:0000313" key="4">
    <source>
        <dbReference type="Proteomes" id="UP001162889"/>
    </source>
</evidence>
<comment type="caution">
    <text evidence="1">The sequence shown here is derived from an EMBL/GenBank/DDBJ whole genome shotgun (WGS) entry which is preliminary data.</text>
</comment>
<reference evidence="1" key="1">
    <citation type="submission" date="2021-07" db="EMBL/GenBank/DDBJ databases">
        <title>Characterization of violacein-producing bacteria and related species.</title>
        <authorList>
            <person name="Wilson H.S."/>
            <person name="De Leon M.E."/>
        </authorList>
    </citation>
    <scope>NUCLEOTIDE SEQUENCE</scope>
    <source>
        <strain evidence="1">HSC-15S17</strain>
    </source>
</reference>
<keyword evidence="4" id="KW-1185">Reference proteome</keyword>
<dbReference type="EMBL" id="JALJZU010000010">
    <property type="protein sequence ID" value="MCP2011186.1"/>
    <property type="molecule type" value="Genomic_DNA"/>
</dbReference>
<proteinExistence type="predicted"/>
<dbReference type="Proteomes" id="UP001155901">
    <property type="component" value="Unassembled WGS sequence"/>
</dbReference>
<evidence type="ECO:0000313" key="2">
    <source>
        <dbReference type="EMBL" id="MCP2011186.1"/>
    </source>
</evidence>
<dbReference type="Proteomes" id="UP001162889">
    <property type="component" value="Unassembled WGS sequence"/>
</dbReference>
<organism evidence="1 3">
    <name type="scientific">Duganella violaceipulchra</name>
    <dbReference type="NCBI Taxonomy" id="2849652"/>
    <lineage>
        <taxon>Bacteria</taxon>
        <taxon>Pseudomonadati</taxon>
        <taxon>Pseudomonadota</taxon>
        <taxon>Betaproteobacteria</taxon>
        <taxon>Burkholderiales</taxon>
        <taxon>Oxalobacteraceae</taxon>
        <taxon>Telluria group</taxon>
        <taxon>Duganella</taxon>
    </lineage>
</organism>